<reference evidence="7" key="3">
    <citation type="submission" date="2025-04" db="UniProtKB">
        <authorList>
            <consortium name="RefSeq"/>
        </authorList>
    </citation>
    <scope>IDENTIFICATION</scope>
    <source>
        <strain evidence="7">CBS 781.70</strain>
    </source>
</reference>
<dbReference type="EMBL" id="ML975175">
    <property type="protein sequence ID" value="KAF1809171.1"/>
    <property type="molecule type" value="Genomic_DNA"/>
</dbReference>
<dbReference type="SMART" id="SM00233">
    <property type="entry name" value="PH"/>
    <property type="match status" value="1"/>
</dbReference>
<feature type="compositionally biased region" description="Polar residues" evidence="3">
    <location>
        <begin position="201"/>
        <end position="210"/>
    </location>
</feature>
<dbReference type="PANTHER" id="PTHR36100">
    <property type="entry name" value="BUD SITE SELECTION PROTEIN 4"/>
    <property type="match status" value="1"/>
</dbReference>
<evidence type="ECO:0000313" key="5">
    <source>
        <dbReference type="EMBL" id="KAF1809171.1"/>
    </source>
</evidence>
<feature type="compositionally biased region" description="Low complexity" evidence="3">
    <location>
        <begin position="42"/>
        <end position="54"/>
    </location>
</feature>
<dbReference type="InterPro" id="IPR052007">
    <property type="entry name" value="Bud4"/>
</dbReference>
<proteinExistence type="predicted"/>
<organism evidence="5">
    <name type="scientific">Eremomyces bilateralis CBS 781.70</name>
    <dbReference type="NCBI Taxonomy" id="1392243"/>
    <lineage>
        <taxon>Eukaryota</taxon>
        <taxon>Fungi</taxon>
        <taxon>Dikarya</taxon>
        <taxon>Ascomycota</taxon>
        <taxon>Pezizomycotina</taxon>
        <taxon>Dothideomycetes</taxon>
        <taxon>Dothideomycetes incertae sedis</taxon>
        <taxon>Eremomycetales</taxon>
        <taxon>Eremomycetaceae</taxon>
        <taxon>Eremomyces</taxon>
    </lineage>
</organism>
<dbReference type="Proteomes" id="UP000504638">
    <property type="component" value="Unplaced"/>
</dbReference>
<dbReference type="RefSeq" id="XP_033530802.1">
    <property type="nucleotide sequence ID" value="XM_033677743.1"/>
</dbReference>
<feature type="region of interest" description="Disordered" evidence="3">
    <location>
        <begin position="137"/>
        <end position="378"/>
    </location>
</feature>
<keyword evidence="2" id="KW-0131">Cell cycle</keyword>
<dbReference type="InterPro" id="IPR012966">
    <property type="entry name" value="AHD"/>
</dbReference>
<dbReference type="GO" id="GO:0005525">
    <property type="term" value="F:GTP binding"/>
    <property type="evidence" value="ECO:0007669"/>
    <property type="project" value="TreeGrafter"/>
</dbReference>
<evidence type="ECO:0000313" key="7">
    <source>
        <dbReference type="RefSeq" id="XP_033530802.1"/>
    </source>
</evidence>
<feature type="compositionally biased region" description="Acidic residues" evidence="3">
    <location>
        <begin position="633"/>
        <end position="642"/>
    </location>
</feature>
<dbReference type="Pfam" id="PF00169">
    <property type="entry name" value="PH"/>
    <property type="match status" value="1"/>
</dbReference>
<keyword evidence="1" id="KW-0132">Cell division</keyword>
<feature type="region of interest" description="Disordered" evidence="3">
    <location>
        <begin position="463"/>
        <end position="524"/>
    </location>
</feature>
<dbReference type="Pfam" id="PF08174">
    <property type="entry name" value="Anillin"/>
    <property type="match status" value="1"/>
</dbReference>
<feature type="domain" description="PH" evidence="4">
    <location>
        <begin position="1202"/>
        <end position="1324"/>
    </location>
</feature>
<feature type="region of interest" description="Disordered" evidence="3">
    <location>
        <begin position="1014"/>
        <end position="1084"/>
    </location>
</feature>
<feature type="compositionally biased region" description="Acidic residues" evidence="3">
    <location>
        <begin position="282"/>
        <end position="291"/>
    </location>
</feature>
<feature type="region of interest" description="Disordered" evidence="3">
    <location>
        <begin position="854"/>
        <end position="919"/>
    </location>
</feature>
<dbReference type="OrthoDB" id="2123378at2759"/>
<protein>
    <submittedName>
        <fullName evidence="5 7">DUF1709-domain-containing protein</fullName>
    </submittedName>
</protein>
<dbReference type="PROSITE" id="PS50003">
    <property type="entry name" value="PH_DOMAIN"/>
    <property type="match status" value="1"/>
</dbReference>
<feature type="region of interest" description="Disordered" evidence="3">
    <location>
        <begin position="1"/>
        <end position="121"/>
    </location>
</feature>
<feature type="compositionally biased region" description="Polar residues" evidence="3">
    <location>
        <begin position="405"/>
        <end position="418"/>
    </location>
</feature>
<keyword evidence="6" id="KW-1185">Reference proteome</keyword>
<feature type="compositionally biased region" description="Polar residues" evidence="3">
    <location>
        <begin position="894"/>
        <end position="907"/>
    </location>
</feature>
<sequence>MTPQSSPVKSRPLSEISPMERRRNSPSFNQVTKKMIMNGRESSPFDSSPLNSSNCASPRAYWQSKDTTFSPGRYGSENSVEREHSPSPNRRSSIENLKKASRVKNSSMFAREQKNEYDPASVPYLERPLAGNRPLSVQVQGNAFGGQGLTGLRSQNTPEGFKGHRRGESHTKIPLLSPTKLSNSQGPWDSEPSPSAARGSPQRSSMSNISRYEMPRTAEDLDSSMVSEGGSQISSSTPRPVLRRHAKSVTFDEAPPKVNEYEMATPDPSSIASGSREGSYDSMDEYDDDEPSFERGSSIDHDDSFDASLEDTEKTPVVLPEDWRGMSPEDASLSYLSLRDQSRTDSIGSDGSSRPLPALPNLSTRSLPSPPRAAAISKSDILGMKESAMSLEDRLRLMHIKDTQPETSTADASPSHIASNGLGINMNNNKPGADKPAAAGILNPGAFKIPRISRESILRKVKSRTFDTYEDSTDASSPQSSPERQLTDLDLANLDPDVPIPSREASSQFDDDVPEKKFDESADEVDVYSIPDMYSVERSPSRMDDYDDALEVVDGGSQQRDGPITEGLAQNDASEHTPDKVGLPEFSSMLDDEDFKTRLSSFVSTQPEEPIAATKPPLTETKPEIQRPVTPEQELDEDEEDPGTPGSIIHHPPTIVEPVRDYSPSVPEPIATIKAPGGRLKTRASATPADLAAMAQQRRIVSGERPPPIPEKSSKRLSMSVEPEDTQSDSGIRRSASLKKKLDILNVPVAGLGDELGLDKEFDRLLEASKVDLALSSGSSLYPLPSQAQFPPQYQQEAESGLCGTAEHPSGSTFTSQQPSLANSATSQSWINANFTLRKQKGYLMRQNTKVVVASSRQFSDEKPSTAPSDGDISGSKPWTTEAWNGKMRRKSIRTTSGGSPKKSLNSPVPPLPGQESAVSGAQGLGIVMEDNAMDCFDDETGERGRLFVKVLGLKDLGMPLPSNERTNFQLTLDNGLHCVTTAWLELGRSAPINQEFELVVLNDLEFQLTLQTKLTPPPQPAQSARPTSPTKGHKAQKSTFSRLAFLSSPKKRKDAERKAAEEAAAAQRESQAQREADARRAMSAKTNPTAWDLMHNLVAQDGSFARAYVCLKSHEQNCFGRPFTVDIPCFNEWAVDDSDPNVENSVRSRRGALVRKPPYKVAHLTLQLLYVPKPKGAKDEDMPKSMSACVRELRDAEEAKKRNFEGYLSQQGGDCPYWRRRLFRLHGHNLTAYHETTHQPRATINLAKARKLIDDRSSLINPDTAAPGKKGRRKSAFAEEEEGYMFVEDGFRIRFGNGEVIDFYADKSEDKTAWMQVLSEVIGKDTASGQKGWTEMILQKERQERKAGVPPRPSSEGNDQASRAPFSQPRHAAHQSMDSGPRMRPQMNVHSTKSVPSSPVKGQVPVHMQTNASPTKPHHGRTRSQIPDAASAMEQRRKKVRSMIF</sequence>
<dbReference type="CDD" id="cd13278">
    <property type="entry name" value="PH_Bud4"/>
    <property type="match status" value="1"/>
</dbReference>
<feature type="compositionally biased region" description="Basic residues" evidence="3">
    <location>
        <begin position="1437"/>
        <end position="1446"/>
    </location>
</feature>
<dbReference type="FunFam" id="2.30.29.30:FF:000311">
    <property type="entry name" value="GTP binding protein (Bud4)"/>
    <property type="match status" value="1"/>
</dbReference>
<feature type="compositionally biased region" description="Polar residues" evidence="3">
    <location>
        <begin position="224"/>
        <end position="238"/>
    </location>
</feature>
<feature type="compositionally biased region" description="Polar residues" evidence="3">
    <location>
        <begin position="1389"/>
        <end position="1398"/>
    </location>
</feature>
<feature type="compositionally biased region" description="Polar residues" evidence="3">
    <location>
        <begin position="810"/>
        <end position="821"/>
    </location>
</feature>
<reference evidence="5 7" key="1">
    <citation type="submission" date="2020-01" db="EMBL/GenBank/DDBJ databases">
        <authorList>
            <consortium name="DOE Joint Genome Institute"/>
            <person name="Haridas S."/>
            <person name="Albert R."/>
            <person name="Binder M."/>
            <person name="Bloem J."/>
            <person name="Labutti K."/>
            <person name="Salamov A."/>
            <person name="Andreopoulos B."/>
            <person name="Baker S.E."/>
            <person name="Barry K."/>
            <person name="Bills G."/>
            <person name="Bluhm B.H."/>
            <person name="Cannon C."/>
            <person name="Castanera R."/>
            <person name="Culley D.E."/>
            <person name="Daum C."/>
            <person name="Ezra D."/>
            <person name="Gonzalez J.B."/>
            <person name="Henrissat B."/>
            <person name="Kuo A."/>
            <person name="Liang C."/>
            <person name="Lipzen A."/>
            <person name="Lutzoni F."/>
            <person name="Magnuson J."/>
            <person name="Mondo S."/>
            <person name="Nolan M."/>
            <person name="Ohm R."/>
            <person name="Pangilinan J."/>
            <person name="Park H.-J."/>
            <person name="Ramirez L."/>
            <person name="Alfaro M."/>
            <person name="Sun H."/>
            <person name="Tritt A."/>
            <person name="Yoshinaga Y."/>
            <person name="Zwiers L.-H."/>
            <person name="Turgeon B.G."/>
            <person name="Goodwin S.B."/>
            <person name="Spatafora J.W."/>
            <person name="Crous P.W."/>
            <person name="Grigoriev I.V."/>
        </authorList>
    </citation>
    <scope>NUCLEOTIDE SEQUENCE</scope>
    <source>
        <strain evidence="5 7">CBS 781.70</strain>
    </source>
</reference>
<feature type="compositionally biased region" description="Polar residues" evidence="3">
    <location>
        <begin position="474"/>
        <end position="484"/>
    </location>
</feature>
<evidence type="ECO:0000256" key="1">
    <source>
        <dbReference type="ARBA" id="ARBA00022618"/>
    </source>
</evidence>
<feature type="region of interest" description="Disordered" evidence="3">
    <location>
        <begin position="404"/>
        <end position="437"/>
    </location>
</feature>
<evidence type="ECO:0000256" key="2">
    <source>
        <dbReference type="ARBA" id="ARBA00023306"/>
    </source>
</evidence>
<feature type="compositionally biased region" description="Polar residues" evidence="3">
    <location>
        <begin position="1022"/>
        <end position="1031"/>
    </location>
</feature>
<name>A0A6G1FU28_9PEZI</name>
<dbReference type="PANTHER" id="PTHR36100:SF1">
    <property type="entry name" value="BUD SITE SELECTION PROTEIN 4"/>
    <property type="match status" value="1"/>
</dbReference>
<feature type="region of interest" description="Disordered" evidence="3">
    <location>
        <begin position="553"/>
        <end position="586"/>
    </location>
</feature>
<accession>A0A6G1FU28</accession>
<reference evidence="7" key="2">
    <citation type="submission" date="2020-04" db="EMBL/GenBank/DDBJ databases">
        <authorList>
            <consortium name="NCBI Genome Project"/>
        </authorList>
    </citation>
    <scope>NUCLEOTIDE SEQUENCE</scope>
    <source>
        <strain evidence="7">CBS 781.70</strain>
    </source>
</reference>
<feature type="compositionally biased region" description="Basic and acidic residues" evidence="3">
    <location>
        <begin position="1072"/>
        <end position="1081"/>
    </location>
</feature>
<dbReference type="GO" id="GO:0051301">
    <property type="term" value="P:cell division"/>
    <property type="evidence" value="ECO:0007669"/>
    <property type="project" value="UniProtKB-KW"/>
</dbReference>
<feature type="region of interest" description="Disordered" evidence="3">
    <location>
        <begin position="796"/>
        <end position="821"/>
    </location>
</feature>
<evidence type="ECO:0000313" key="6">
    <source>
        <dbReference type="Proteomes" id="UP000504638"/>
    </source>
</evidence>
<feature type="region of interest" description="Disordered" evidence="3">
    <location>
        <begin position="601"/>
        <end position="732"/>
    </location>
</feature>
<dbReference type="SUPFAM" id="SSF50729">
    <property type="entry name" value="PH domain-like"/>
    <property type="match status" value="1"/>
</dbReference>
<gene>
    <name evidence="5 7" type="ORF">P152DRAFT_442451</name>
</gene>
<dbReference type="Gene3D" id="2.30.29.30">
    <property type="entry name" value="Pleckstrin-homology domain (PH domain)/Phosphotyrosine-binding domain (PTB)"/>
    <property type="match status" value="1"/>
</dbReference>
<dbReference type="InterPro" id="IPR001849">
    <property type="entry name" value="PH_domain"/>
</dbReference>
<dbReference type="GeneID" id="54418313"/>
<dbReference type="InterPro" id="IPR011993">
    <property type="entry name" value="PH-like_dom_sf"/>
</dbReference>
<evidence type="ECO:0000256" key="3">
    <source>
        <dbReference type="SAM" id="MobiDB-lite"/>
    </source>
</evidence>
<evidence type="ECO:0000259" key="4">
    <source>
        <dbReference type="PROSITE" id="PS50003"/>
    </source>
</evidence>
<feature type="region of interest" description="Disordered" evidence="3">
    <location>
        <begin position="1342"/>
        <end position="1446"/>
    </location>
</feature>